<dbReference type="STRING" id="1817892.AUK40_02670"/>
<dbReference type="AlphaFoldDB" id="A0A1J5J2M0"/>
<evidence type="ECO:0000256" key="5">
    <source>
        <dbReference type="ARBA" id="ARBA00023136"/>
    </source>
</evidence>
<evidence type="ECO:0008006" key="9">
    <source>
        <dbReference type="Google" id="ProtNLM"/>
    </source>
</evidence>
<comment type="caution">
    <text evidence="7">The sequence shown here is derived from an EMBL/GenBank/DDBJ whole genome shotgun (WGS) entry which is preliminary data.</text>
</comment>
<dbReference type="PANTHER" id="PTHR31632">
    <property type="entry name" value="IRON TRANSPORTER FTH1"/>
    <property type="match status" value="1"/>
</dbReference>
<protein>
    <recommendedName>
        <fullName evidence="9">Hydrogenase</fullName>
    </recommendedName>
</protein>
<name>A0A1J5J2M0_9BACT</name>
<accession>A0A1J5J2M0</accession>
<sequence length="276" mass="30323">MHLSLPGIILAFREALEALLIITIILRFLDRTQNAHLKKHVLLGVSLSLGVSVIAGLGLFAVVRELESLENIGELYNSIASLAAVFLIITFIVWMIRHGRDLGEQIETKAALSLSPGGILALTTLLISREGLEIAIFTIAGQFDAASILLGVLLAVLISYLLSRALIRINFPAVFRFTLLYLIIQTGYLAGHGLHEGLSAINTLGYIGDHSVLLSKAFDLSHGLLAHHEGLLGLPLNVLVGWYADPEWLQFLTQYLTTGLLLWYWGRPDRQQTNSR</sequence>
<feature type="transmembrane region" description="Helical" evidence="6">
    <location>
        <begin position="6"/>
        <end position="29"/>
    </location>
</feature>
<feature type="transmembrane region" description="Helical" evidence="6">
    <location>
        <begin position="174"/>
        <end position="194"/>
    </location>
</feature>
<dbReference type="Proteomes" id="UP000183245">
    <property type="component" value="Unassembled WGS sequence"/>
</dbReference>
<dbReference type="GO" id="GO:0033573">
    <property type="term" value="C:high-affinity iron permease complex"/>
    <property type="evidence" value="ECO:0007669"/>
    <property type="project" value="InterPro"/>
</dbReference>
<comment type="similarity">
    <text evidence="2">Belongs to the oxidase-dependent Fe transporter (OFeT) (TC 9.A.10.1) family.</text>
</comment>
<comment type="subcellular location">
    <subcellularLocation>
        <location evidence="1">Membrane</location>
        <topology evidence="1">Multi-pass membrane protein</topology>
    </subcellularLocation>
</comment>
<evidence type="ECO:0000256" key="1">
    <source>
        <dbReference type="ARBA" id="ARBA00004141"/>
    </source>
</evidence>
<dbReference type="PANTHER" id="PTHR31632:SF2">
    <property type="entry name" value="PLASMA MEMBRANE IRON PERMEASE"/>
    <property type="match status" value="1"/>
</dbReference>
<feature type="transmembrane region" description="Helical" evidence="6">
    <location>
        <begin position="41"/>
        <end position="63"/>
    </location>
</feature>
<evidence type="ECO:0000256" key="3">
    <source>
        <dbReference type="ARBA" id="ARBA00022692"/>
    </source>
</evidence>
<proteinExistence type="inferred from homology"/>
<evidence type="ECO:0000256" key="4">
    <source>
        <dbReference type="ARBA" id="ARBA00022989"/>
    </source>
</evidence>
<keyword evidence="5 6" id="KW-0472">Membrane</keyword>
<feature type="transmembrane region" description="Helical" evidence="6">
    <location>
        <begin position="134"/>
        <end position="162"/>
    </location>
</feature>
<feature type="transmembrane region" description="Helical" evidence="6">
    <location>
        <begin position="75"/>
        <end position="96"/>
    </location>
</feature>
<evidence type="ECO:0000256" key="6">
    <source>
        <dbReference type="SAM" id="Phobius"/>
    </source>
</evidence>
<evidence type="ECO:0000313" key="8">
    <source>
        <dbReference type="Proteomes" id="UP000183245"/>
    </source>
</evidence>
<dbReference type="Pfam" id="PF03239">
    <property type="entry name" value="FTR1"/>
    <property type="match status" value="1"/>
</dbReference>
<feature type="transmembrane region" description="Helical" evidence="6">
    <location>
        <begin position="248"/>
        <end position="266"/>
    </location>
</feature>
<reference evidence="7 8" key="1">
    <citation type="journal article" date="2016" name="Environ. Microbiol.">
        <title>Genomic resolution of a cold subsurface aquifer community provides metabolic insights for novel microbes adapted to high CO concentrations.</title>
        <authorList>
            <person name="Probst A.J."/>
            <person name="Castelle C.J."/>
            <person name="Singh A."/>
            <person name="Brown C.T."/>
            <person name="Anantharaman K."/>
            <person name="Sharon I."/>
            <person name="Hug L.A."/>
            <person name="Burstein D."/>
            <person name="Emerson J.B."/>
            <person name="Thomas B.C."/>
            <person name="Banfield J.F."/>
        </authorList>
    </citation>
    <scope>NUCLEOTIDE SEQUENCE [LARGE SCALE GENOMIC DNA]</scope>
    <source>
        <strain evidence="7">CG2_30_54_11</strain>
    </source>
</reference>
<keyword evidence="4 6" id="KW-1133">Transmembrane helix</keyword>
<keyword evidence="3 6" id="KW-0812">Transmembrane</keyword>
<evidence type="ECO:0000313" key="7">
    <source>
        <dbReference type="EMBL" id="OIP97752.1"/>
    </source>
</evidence>
<dbReference type="InterPro" id="IPR004923">
    <property type="entry name" value="FTR1/Fip1/EfeU"/>
</dbReference>
<organism evidence="7 8">
    <name type="scientific">Candidatus Wirthbacteria bacterium CG2_30_54_11</name>
    <dbReference type="NCBI Taxonomy" id="1817892"/>
    <lineage>
        <taxon>Bacteria</taxon>
        <taxon>Candidatus Wirthbacteria</taxon>
    </lineage>
</organism>
<dbReference type="GO" id="GO:0015093">
    <property type="term" value="F:ferrous iron transmembrane transporter activity"/>
    <property type="evidence" value="ECO:0007669"/>
    <property type="project" value="TreeGrafter"/>
</dbReference>
<feature type="transmembrane region" description="Helical" evidence="6">
    <location>
        <begin position="108"/>
        <end position="128"/>
    </location>
</feature>
<evidence type="ECO:0000256" key="2">
    <source>
        <dbReference type="ARBA" id="ARBA00008333"/>
    </source>
</evidence>
<dbReference type="EMBL" id="MNZT01000048">
    <property type="protein sequence ID" value="OIP97752.1"/>
    <property type="molecule type" value="Genomic_DNA"/>
</dbReference>
<gene>
    <name evidence="7" type="ORF">AUK40_02670</name>
</gene>